<dbReference type="AlphaFoldDB" id="A0A2P5BP49"/>
<name>A0A2P5BP49_PARAD</name>
<dbReference type="OrthoDB" id="423607at2759"/>
<evidence type="ECO:0000313" key="2">
    <source>
        <dbReference type="EMBL" id="PON50543.1"/>
    </source>
</evidence>
<accession>A0A2P5BP49</accession>
<gene>
    <name evidence="2" type="ORF">PanWU01x14_222580</name>
</gene>
<dbReference type="STRING" id="3476.A0A2P5BP49"/>
<proteinExistence type="predicted"/>
<sequence>MPYIHGPKDQDVVSLICRRWYKLDAPMPKHIAIALYYTTTPDRLRSHFGYLESLKLNGKPYVQYISGGLGRLCGNFLVISVLKVLALSAHDRQ</sequence>
<comment type="caution">
    <text evidence="2">The sequence shown here is derived from an EMBL/GenBank/DDBJ whole genome shotgun (WGS) entry which is preliminary data.</text>
</comment>
<evidence type="ECO:0000259" key="1">
    <source>
        <dbReference type="Pfam" id="PF18511"/>
    </source>
</evidence>
<dbReference type="Proteomes" id="UP000237105">
    <property type="component" value="Unassembled WGS sequence"/>
</dbReference>
<dbReference type="Gene3D" id="1.20.1280.50">
    <property type="match status" value="1"/>
</dbReference>
<dbReference type="InterPro" id="IPR041567">
    <property type="entry name" value="COI1_F-box"/>
</dbReference>
<feature type="domain" description="COI1 F-box" evidence="1">
    <location>
        <begin position="1"/>
        <end position="25"/>
    </location>
</feature>
<evidence type="ECO:0000313" key="3">
    <source>
        <dbReference type="Proteomes" id="UP000237105"/>
    </source>
</evidence>
<organism evidence="2 3">
    <name type="scientific">Parasponia andersonii</name>
    <name type="common">Sponia andersonii</name>
    <dbReference type="NCBI Taxonomy" id="3476"/>
    <lineage>
        <taxon>Eukaryota</taxon>
        <taxon>Viridiplantae</taxon>
        <taxon>Streptophyta</taxon>
        <taxon>Embryophyta</taxon>
        <taxon>Tracheophyta</taxon>
        <taxon>Spermatophyta</taxon>
        <taxon>Magnoliopsida</taxon>
        <taxon>eudicotyledons</taxon>
        <taxon>Gunneridae</taxon>
        <taxon>Pentapetalae</taxon>
        <taxon>rosids</taxon>
        <taxon>fabids</taxon>
        <taxon>Rosales</taxon>
        <taxon>Cannabaceae</taxon>
        <taxon>Parasponia</taxon>
    </lineage>
</organism>
<dbReference type="Pfam" id="PF18511">
    <property type="entry name" value="F-box_5"/>
    <property type="match status" value="1"/>
</dbReference>
<protein>
    <recommendedName>
        <fullName evidence="1">COI1 F-box domain-containing protein</fullName>
    </recommendedName>
</protein>
<dbReference type="EMBL" id="JXTB01000244">
    <property type="protein sequence ID" value="PON50543.1"/>
    <property type="molecule type" value="Genomic_DNA"/>
</dbReference>
<reference evidence="3" key="1">
    <citation type="submission" date="2016-06" db="EMBL/GenBank/DDBJ databases">
        <title>Parallel loss of symbiosis genes in relatives of nitrogen-fixing non-legume Parasponia.</title>
        <authorList>
            <person name="Van Velzen R."/>
            <person name="Holmer R."/>
            <person name="Bu F."/>
            <person name="Rutten L."/>
            <person name="Van Zeijl A."/>
            <person name="Liu W."/>
            <person name="Santuari L."/>
            <person name="Cao Q."/>
            <person name="Sharma T."/>
            <person name="Shen D."/>
            <person name="Roswanjaya Y."/>
            <person name="Wardhani T."/>
            <person name="Kalhor M.S."/>
            <person name="Jansen J."/>
            <person name="Van den Hoogen J."/>
            <person name="Gungor B."/>
            <person name="Hartog M."/>
            <person name="Hontelez J."/>
            <person name="Verver J."/>
            <person name="Yang W.-C."/>
            <person name="Schijlen E."/>
            <person name="Repin R."/>
            <person name="Schilthuizen M."/>
            <person name="Schranz E."/>
            <person name="Heidstra R."/>
            <person name="Miyata K."/>
            <person name="Fedorova E."/>
            <person name="Kohlen W."/>
            <person name="Bisseling T."/>
            <person name="Smit S."/>
            <person name="Geurts R."/>
        </authorList>
    </citation>
    <scope>NUCLEOTIDE SEQUENCE [LARGE SCALE GENOMIC DNA]</scope>
    <source>
        <strain evidence="3">cv. WU1-14</strain>
    </source>
</reference>
<keyword evidence="3" id="KW-1185">Reference proteome</keyword>